<accession>A0A6A6WMD5</accession>
<evidence type="ECO:0000313" key="2">
    <source>
        <dbReference type="Proteomes" id="UP000799437"/>
    </source>
</evidence>
<dbReference type="OrthoDB" id="9986861at2759"/>
<dbReference type="AlphaFoldDB" id="A0A6A6WMD5"/>
<dbReference type="GeneID" id="54488926"/>
<dbReference type="Proteomes" id="UP000799437">
    <property type="component" value="Unassembled WGS sequence"/>
</dbReference>
<keyword evidence="2" id="KW-1185">Reference proteome</keyword>
<sequence length="295" mass="32045">MEWQRLTWKVEALLSLRNARDLLARAMIALSVQPTESQKQCCYSLDPDGNEGLLSPFGKTPVNQVVEGSVLKLLSPENKHHAVDSTGAIGLDSDAPKLNILLDDASPQHKYLRTLIAVMIFKPHTTIRFLCPKPKPSILFRPSTTTHTKSAQAAFYRPYTSKPKSSDMGKSILVVGLSFGPPANAPENSPVPGPDAKLKEAVAASMKAVREAGYDITVVQIDPSNATADIDGVKEKLKAEEFDMCMIGFGLRSIPAYTGIFEDLVNASREIRPGLRLGFNTGPTDMVESLKRGGL</sequence>
<protein>
    <submittedName>
        <fullName evidence="1">Uncharacterized protein</fullName>
    </submittedName>
</protein>
<name>A0A6A6WMD5_9PEZI</name>
<dbReference type="EMBL" id="ML996565">
    <property type="protein sequence ID" value="KAF2763364.1"/>
    <property type="molecule type" value="Genomic_DNA"/>
</dbReference>
<dbReference type="RefSeq" id="XP_033605815.1">
    <property type="nucleotide sequence ID" value="XM_033747872.1"/>
</dbReference>
<evidence type="ECO:0000313" key="1">
    <source>
        <dbReference type="EMBL" id="KAF2763364.1"/>
    </source>
</evidence>
<proteinExistence type="predicted"/>
<organism evidence="1 2">
    <name type="scientific">Pseudovirgaria hyperparasitica</name>
    <dbReference type="NCBI Taxonomy" id="470096"/>
    <lineage>
        <taxon>Eukaryota</taxon>
        <taxon>Fungi</taxon>
        <taxon>Dikarya</taxon>
        <taxon>Ascomycota</taxon>
        <taxon>Pezizomycotina</taxon>
        <taxon>Dothideomycetes</taxon>
        <taxon>Dothideomycetes incertae sedis</taxon>
        <taxon>Acrospermales</taxon>
        <taxon>Acrospermaceae</taxon>
        <taxon>Pseudovirgaria</taxon>
    </lineage>
</organism>
<gene>
    <name evidence="1" type="ORF">EJ05DRAFT_506967</name>
</gene>
<reference evidence="1" key="1">
    <citation type="journal article" date="2020" name="Stud. Mycol.">
        <title>101 Dothideomycetes genomes: a test case for predicting lifestyles and emergence of pathogens.</title>
        <authorList>
            <person name="Haridas S."/>
            <person name="Albert R."/>
            <person name="Binder M."/>
            <person name="Bloem J."/>
            <person name="Labutti K."/>
            <person name="Salamov A."/>
            <person name="Andreopoulos B."/>
            <person name="Baker S."/>
            <person name="Barry K."/>
            <person name="Bills G."/>
            <person name="Bluhm B."/>
            <person name="Cannon C."/>
            <person name="Castanera R."/>
            <person name="Culley D."/>
            <person name="Daum C."/>
            <person name="Ezra D."/>
            <person name="Gonzalez J."/>
            <person name="Henrissat B."/>
            <person name="Kuo A."/>
            <person name="Liang C."/>
            <person name="Lipzen A."/>
            <person name="Lutzoni F."/>
            <person name="Magnuson J."/>
            <person name="Mondo S."/>
            <person name="Nolan M."/>
            <person name="Ohm R."/>
            <person name="Pangilinan J."/>
            <person name="Park H.-J."/>
            <person name="Ramirez L."/>
            <person name="Alfaro M."/>
            <person name="Sun H."/>
            <person name="Tritt A."/>
            <person name="Yoshinaga Y."/>
            <person name="Zwiers L.-H."/>
            <person name="Turgeon B."/>
            <person name="Goodwin S."/>
            <person name="Spatafora J."/>
            <person name="Crous P."/>
            <person name="Grigoriev I."/>
        </authorList>
    </citation>
    <scope>NUCLEOTIDE SEQUENCE</scope>
    <source>
        <strain evidence="1">CBS 121739</strain>
    </source>
</reference>